<keyword evidence="3 5" id="KW-0732">Signal</keyword>
<evidence type="ECO:0000256" key="1">
    <source>
        <dbReference type="ARBA" id="ARBA00009175"/>
    </source>
</evidence>
<dbReference type="GO" id="GO:0046872">
    <property type="term" value="F:metal ion binding"/>
    <property type="evidence" value="ECO:0007669"/>
    <property type="project" value="UniProtKB-KW"/>
</dbReference>
<sequence>MSRARAVQRAGSVNCALAVAGVGLLGLTACAAEESEERITVYAAASLQEVYEEIGELYTEETGTEVEFSFAGSADLLAQLEQGAPADALVTADTLTMSRAQEADLVSESPQIFAANTLVLATPAGNPADITGVEDLEREDVVSVLCAEQVPCGALSAELTAAAGVEPAPASEENSVTDVLGKIRSGEADAGLVYATDAQAAGDEVETIEIDDAEDHLNHYPGAVLDAADSPEAASEFLAFLAMPEVEEVLAEAGFRTADGETHGED</sequence>
<gene>
    <name evidence="6" type="primary">modA</name>
    <name evidence="6" type="ORF">GCM10011401_26480</name>
</gene>
<dbReference type="GO" id="GO:0015689">
    <property type="term" value="P:molybdate ion transport"/>
    <property type="evidence" value="ECO:0007669"/>
    <property type="project" value="InterPro"/>
</dbReference>
<accession>A0A917ET99</accession>
<dbReference type="EMBL" id="BMIS01000017">
    <property type="protein sequence ID" value="GGE77916.1"/>
    <property type="molecule type" value="Genomic_DNA"/>
</dbReference>
<dbReference type="RefSeq" id="WP_229659039.1">
    <property type="nucleotide sequence ID" value="NZ_BMIS01000017.1"/>
</dbReference>
<evidence type="ECO:0000313" key="6">
    <source>
        <dbReference type="EMBL" id="GGE77916.1"/>
    </source>
</evidence>
<proteinExistence type="inferred from homology"/>
<name>A0A917ET99_9MICC</name>
<evidence type="ECO:0000256" key="4">
    <source>
        <dbReference type="PIRSR" id="PIRSR004846-1"/>
    </source>
</evidence>
<protein>
    <submittedName>
        <fullName evidence="6">Molybdate-binding protein</fullName>
    </submittedName>
</protein>
<reference evidence="6" key="2">
    <citation type="submission" date="2020-09" db="EMBL/GenBank/DDBJ databases">
        <authorList>
            <person name="Sun Q."/>
            <person name="Zhou Y."/>
        </authorList>
    </citation>
    <scope>NUCLEOTIDE SEQUENCE</scope>
    <source>
        <strain evidence="6">CGMCC 1.15388</strain>
    </source>
</reference>
<reference evidence="6" key="1">
    <citation type="journal article" date="2014" name="Int. J. Syst. Evol. Microbiol.">
        <title>Complete genome sequence of Corynebacterium casei LMG S-19264T (=DSM 44701T), isolated from a smear-ripened cheese.</title>
        <authorList>
            <consortium name="US DOE Joint Genome Institute (JGI-PGF)"/>
            <person name="Walter F."/>
            <person name="Albersmeier A."/>
            <person name="Kalinowski J."/>
            <person name="Ruckert C."/>
        </authorList>
    </citation>
    <scope>NUCLEOTIDE SEQUENCE</scope>
    <source>
        <strain evidence="6">CGMCC 1.15388</strain>
    </source>
</reference>
<dbReference type="Gene3D" id="3.40.190.10">
    <property type="entry name" value="Periplasmic binding protein-like II"/>
    <property type="match status" value="2"/>
</dbReference>
<dbReference type="PIRSF" id="PIRSF004846">
    <property type="entry name" value="ModA"/>
    <property type="match status" value="1"/>
</dbReference>
<dbReference type="NCBIfam" id="TIGR01256">
    <property type="entry name" value="modA"/>
    <property type="match status" value="1"/>
</dbReference>
<feature type="chain" id="PRO_5037241097" evidence="5">
    <location>
        <begin position="32"/>
        <end position="266"/>
    </location>
</feature>
<dbReference type="GO" id="GO:0030973">
    <property type="term" value="F:molybdate ion binding"/>
    <property type="evidence" value="ECO:0007669"/>
    <property type="project" value="TreeGrafter"/>
</dbReference>
<dbReference type="InterPro" id="IPR050682">
    <property type="entry name" value="ModA/WtpA"/>
</dbReference>
<comment type="caution">
    <text evidence="6">The sequence shown here is derived from an EMBL/GenBank/DDBJ whole genome shotgun (WGS) entry which is preliminary data.</text>
</comment>
<evidence type="ECO:0000313" key="7">
    <source>
        <dbReference type="Proteomes" id="UP000633136"/>
    </source>
</evidence>
<dbReference type="PROSITE" id="PS51257">
    <property type="entry name" value="PROKAR_LIPOPROTEIN"/>
    <property type="match status" value="1"/>
</dbReference>
<keyword evidence="7" id="KW-1185">Reference proteome</keyword>
<comment type="similarity">
    <text evidence="1">Belongs to the bacterial solute-binding protein ModA family.</text>
</comment>
<evidence type="ECO:0000256" key="5">
    <source>
        <dbReference type="SAM" id="SignalP"/>
    </source>
</evidence>
<feature type="binding site" evidence="4">
    <location>
        <position position="46"/>
    </location>
    <ligand>
        <name>molybdate</name>
        <dbReference type="ChEBI" id="CHEBI:36264"/>
    </ligand>
</feature>
<organism evidence="6 7">
    <name type="scientific">Nesterenkonia cremea</name>
    <dbReference type="NCBI Taxonomy" id="1882340"/>
    <lineage>
        <taxon>Bacteria</taxon>
        <taxon>Bacillati</taxon>
        <taxon>Actinomycetota</taxon>
        <taxon>Actinomycetes</taxon>
        <taxon>Micrococcales</taxon>
        <taxon>Micrococcaceae</taxon>
        <taxon>Nesterenkonia</taxon>
    </lineage>
</organism>
<dbReference type="InterPro" id="IPR005950">
    <property type="entry name" value="ModA"/>
</dbReference>
<dbReference type="AlphaFoldDB" id="A0A917ET99"/>
<keyword evidence="4" id="KW-0500">Molybdenum</keyword>
<dbReference type="PANTHER" id="PTHR30632">
    <property type="entry name" value="MOLYBDATE-BINDING PERIPLASMIC PROTEIN"/>
    <property type="match status" value="1"/>
</dbReference>
<dbReference type="Pfam" id="PF13531">
    <property type="entry name" value="SBP_bac_11"/>
    <property type="match status" value="1"/>
</dbReference>
<dbReference type="Proteomes" id="UP000633136">
    <property type="component" value="Unassembled WGS sequence"/>
</dbReference>
<feature type="binding site" evidence="4">
    <location>
        <position position="194"/>
    </location>
    <ligand>
        <name>molybdate</name>
        <dbReference type="ChEBI" id="CHEBI:36264"/>
    </ligand>
</feature>
<feature type="binding site" evidence="4">
    <location>
        <position position="73"/>
    </location>
    <ligand>
        <name>molybdate</name>
        <dbReference type="ChEBI" id="CHEBI:36264"/>
    </ligand>
</feature>
<evidence type="ECO:0000256" key="2">
    <source>
        <dbReference type="ARBA" id="ARBA00022723"/>
    </source>
</evidence>
<dbReference type="PANTHER" id="PTHR30632:SF0">
    <property type="entry name" value="SULFATE-BINDING PROTEIN"/>
    <property type="match status" value="1"/>
</dbReference>
<dbReference type="SUPFAM" id="SSF53850">
    <property type="entry name" value="Periplasmic binding protein-like II"/>
    <property type="match status" value="1"/>
</dbReference>
<evidence type="ECO:0000256" key="3">
    <source>
        <dbReference type="ARBA" id="ARBA00022729"/>
    </source>
</evidence>
<feature type="signal peptide" evidence="5">
    <location>
        <begin position="1"/>
        <end position="31"/>
    </location>
</feature>
<keyword evidence="2 4" id="KW-0479">Metal-binding</keyword>
<feature type="binding site" evidence="4">
    <location>
        <position position="176"/>
    </location>
    <ligand>
        <name>molybdate</name>
        <dbReference type="ChEBI" id="CHEBI:36264"/>
    </ligand>
</feature>